<dbReference type="EMBL" id="FN430351">
    <property type="protein sequence ID" value="CAZ85467.1"/>
    <property type="molecule type" value="Genomic_DNA"/>
</dbReference>
<feature type="region of interest" description="Disordered" evidence="9">
    <location>
        <begin position="1"/>
        <end position="152"/>
    </location>
</feature>
<comment type="subcellular location">
    <subcellularLocation>
        <location evidence="1 8">Nucleus</location>
    </subcellularLocation>
</comment>
<dbReference type="PANTHER" id="PTHR28124">
    <property type="entry name" value="DNA REPLICATION REGULATOR SLD2"/>
    <property type="match status" value="1"/>
</dbReference>
<dbReference type="GeneID" id="9182770"/>
<dbReference type="FunFam" id="1.10.10.1460:FF:000001">
    <property type="entry name" value="DNA replication regulator Sld2"/>
    <property type="match status" value="1"/>
</dbReference>
<feature type="compositionally biased region" description="Pro residues" evidence="9">
    <location>
        <begin position="239"/>
        <end position="248"/>
    </location>
</feature>
<evidence type="ECO:0000256" key="9">
    <source>
        <dbReference type="SAM" id="MobiDB-lite"/>
    </source>
</evidence>
<evidence type="ECO:0000256" key="6">
    <source>
        <dbReference type="ARBA" id="ARBA00023306"/>
    </source>
</evidence>
<dbReference type="PANTHER" id="PTHR28124:SF1">
    <property type="entry name" value="DNA REPLICATION REGULATOR SLD2"/>
    <property type="match status" value="1"/>
</dbReference>
<dbReference type="GO" id="GO:1902977">
    <property type="term" value="P:mitotic DNA replication preinitiation complex assembly"/>
    <property type="evidence" value="ECO:0007669"/>
    <property type="project" value="TreeGrafter"/>
</dbReference>
<reference evidence="10 11" key="1">
    <citation type="journal article" date="2010" name="Nature">
        <title>Perigord black truffle genome uncovers evolutionary origins and mechanisms of symbiosis.</title>
        <authorList>
            <person name="Martin F."/>
            <person name="Kohler A."/>
            <person name="Murat C."/>
            <person name="Balestrini R."/>
            <person name="Coutinho P.M."/>
            <person name="Jaillon O."/>
            <person name="Montanini B."/>
            <person name="Morin E."/>
            <person name="Noel B."/>
            <person name="Percudani R."/>
            <person name="Porcel B."/>
            <person name="Rubini A."/>
            <person name="Amicucci A."/>
            <person name="Amselem J."/>
            <person name="Anthouard V."/>
            <person name="Arcioni S."/>
            <person name="Artiguenave F."/>
            <person name="Aury J.M."/>
            <person name="Ballario P."/>
            <person name="Bolchi A."/>
            <person name="Brenna A."/>
            <person name="Brun A."/>
            <person name="Buee M."/>
            <person name="Cantarel B."/>
            <person name="Chevalier G."/>
            <person name="Couloux A."/>
            <person name="Da Silva C."/>
            <person name="Denoeud F."/>
            <person name="Duplessis S."/>
            <person name="Ghignone S."/>
            <person name="Hilselberger B."/>
            <person name="Iotti M."/>
            <person name="Marcais B."/>
            <person name="Mello A."/>
            <person name="Miranda M."/>
            <person name="Pacioni G."/>
            <person name="Quesneville H."/>
            <person name="Riccioni C."/>
            <person name="Ruotolo R."/>
            <person name="Splivallo R."/>
            <person name="Stocchi V."/>
            <person name="Tisserant E."/>
            <person name="Viscomi A.R."/>
            <person name="Zambonelli A."/>
            <person name="Zampieri E."/>
            <person name="Henrissat B."/>
            <person name="Lebrun M.H."/>
            <person name="Paolocci F."/>
            <person name="Bonfante P."/>
            <person name="Ottonello S."/>
            <person name="Wincker P."/>
        </authorList>
    </citation>
    <scope>NUCLEOTIDE SEQUENCE [LARGE SCALE GENOMIC DNA]</scope>
    <source>
        <strain evidence="10 11">Mel28</strain>
    </source>
</reference>
<protein>
    <recommendedName>
        <fullName evidence="3 8">DNA replication regulator SLD2</fullName>
    </recommendedName>
</protein>
<keyword evidence="5 8" id="KW-0539">Nucleus</keyword>
<evidence type="ECO:0000313" key="11">
    <source>
        <dbReference type="Proteomes" id="UP000006911"/>
    </source>
</evidence>
<evidence type="ECO:0000256" key="1">
    <source>
        <dbReference type="ARBA" id="ARBA00004123"/>
    </source>
</evidence>
<dbReference type="GO" id="GO:0006270">
    <property type="term" value="P:DNA replication initiation"/>
    <property type="evidence" value="ECO:0007669"/>
    <property type="project" value="UniProtKB-UniRule"/>
</dbReference>
<dbReference type="GO" id="GO:0031261">
    <property type="term" value="C:DNA replication preinitiation complex"/>
    <property type="evidence" value="ECO:0007669"/>
    <property type="project" value="TreeGrafter"/>
</dbReference>
<gene>
    <name evidence="10" type="ORF">GSTUM_00010344001</name>
</gene>
<feature type="compositionally biased region" description="Polar residues" evidence="9">
    <location>
        <begin position="110"/>
        <end position="119"/>
    </location>
</feature>
<feature type="compositionally biased region" description="Basic and acidic residues" evidence="9">
    <location>
        <begin position="1"/>
        <end position="51"/>
    </location>
</feature>
<dbReference type="GO" id="GO:0003697">
    <property type="term" value="F:single-stranded DNA binding"/>
    <property type="evidence" value="ECO:0007669"/>
    <property type="project" value="TreeGrafter"/>
</dbReference>
<accession>D5GM05</accession>
<dbReference type="GO" id="GO:0003688">
    <property type="term" value="F:DNA replication origin binding"/>
    <property type="evidence" value="ECO:0007669"/>
    <property type="project" value="TreeGrafter"/>
</dbReference>
<comment type="similarity">
    <text evidence="2 8">Belongs to the SLD2 family.</text>
</comment>
<dbReference type="HOGENOM" id="CLU_033089_0_0_1"/>
<dbReference type="Pfam" id="PF11719">
    <property type="entry name" value="Drc1-Sld2"/>
    <property type="match status" value="1"/>
</dbReference>
<dbReference type="Gene3D" id="1.10.10.1460">
    <property type="match status" value="1"/>
</dbReference>
<dbReference type="OMA" id="AVRMPQK"/>
<evidence type="ECO:0000313" key="10">
    <source>
        <dbReference type="EMBL" id="CAZ85467.1"/>
    </source>
</evidence>
<feature type="compositionally biased region" description="Acidic residues" evidence="9">
    <location>
        <begin position="396"/>
        <end position="408"/>
    </location>
</feature>
<dbReference type="InParanoid" id="D5GM05"/>
<feature type="compositionally biased region" description="Basic residues" evidence="9">
    <location>
        <begin position="331"/>
        <end position="343"/>
    </location>
</feature>
<name>D5GM05_TUBMM</name>
<evidence type="ECO:0000256" key="8">
    <source>
        <dbReference type="RuleBase" id="RU367067"/>
    </source>
</evidence>
<feature type="region of interest" description="Disordered" evidence="9">
    <location>
        <begin position="168"/>
        <end position="251"/>
    </location>
</feature>
<dbReference type="STRING" id="656061.D5GM05"/>
<feature type="region of interest" description="Disordered" evidence="9">
    <location>
        <begin position="364"/>
        <end position="420"/>
    </location>
</feature>
<evidence type="ECO:0000256" key="4">
    <source>
        <dbReference type="ARBA" id="ARBA00022705"/>
    </source>
</evidence>
<dbReference type="RefSeq" id="XP_002841276.1">
    <property type="nucleotide sequence ID" value="XM_002841230.1"/>
</dbReference>
<dbReference type="CDD" id="cd22289">
    <property type="entry name" value="RecQL4_SLD2_NTD"/>
    <property type="match status" value="1"/>
</dbReference>
<dbReference type="InterPro" id="IPR021110">
    <property type="entry name" value="DNA_rep_checkpnt_protein"/>
</dbReference>
<evidence type="ECO:0000256" key="5">
    <source>
        <dbReference type="ARBA" id="ARBA00023242"/>
    </source>
</evidence>
<dbReference type="KEGG" id="tml:GSTUM_00010344001"/>
<evidence type="ECO:0000256" key="7">
    <source>
        <dbReference type="ARBA" id="ARBA00025253"/>
    </source>
</evidence>
<dbReference type="AlphaFoldDB" id="D5GM05"/>
<proteinExistence type="inferred from homology"/>
<sequence>MPTVDDNRAKQLRAELKEWEHSFAAEHRRKPSREEVKRDPRISAKYKEYSKLRTSTSTAASRPTTSNPKPKPERTPSTTKGIRDPFASARSDKSTASTRKKAADIFKTPTKPQLTSADQQEIYDSPLSLRRTRLFGNRPRDSVGPTPQKTGNVLGLFESFVDIKVTPKKARDRVSASPVSTRKTGDTNEGGANGRGEFATPRKRKAEEISVGSAKKRGEEEFTTPTFLRRDSSRFQPPVESPPVPLPMRPVRGLGSMVAELRKMEDEAIEEEFADDEEAMKEMEALDAEPSLPPPEQRGEGLEVGIGDLPPGAFAEEAIVDENEGEDKDKPKWKKKGLKRQTRRTISNYTSPNTNILVRKLTNIVRPTTTKPQEMPQEEDLRPDPANAELPPAGYDDGEDLSNIESEDERTSKKAMVDKGKAVVKKVVRKVKATANANFRRLNIRGQGTKARGGGKFRRRR</sequence>
<comment type="function">
    <text evidence="7 8">Has a role in the initiation of DNA replication. Required at S-phase checkpoint.</text>
</comment>
<evidence type="ECO:0000256" key="3">
    <source>
        <dbReference type="ARBA" id="ARBA00018363"/>
    </source>
</evidence>
<dbReference type="eggNOG" id="ENOG502SCF7">
    <property type="taxonomic scope" value="Eukaryota"/>
</dbReference>
<keyword evidence="4 8" id="KW-0235">DNA replication</keyword>
<keyword evidence="6 8" id="KW-0131">Cell cycle</keyword>
<dbReference type="GO" id="GO:0000727">
    <property type="term" value="P:double-strand break repair via break-induced replication"/>
    <property type="evidence" value="ECO:0007669"/>
    <property type="project" value="TreeGrafter"/>
</dbReference>
<dbReference type="Proteomes" id="UP000006911">
    <property type="component" value="Unassembled WGS sequence"/>
</dbReference>
<feature type="compositionally biased region" description="Low complexity" evidence="9">
    <location>
        <begin position="53"/>
        <end position="66"/>
    </location>
</feature>
<organism evidence="10 11">
    <name type="scientific">Tuber melanosporum (strain Mel28)</name>
    <name type="common">Perigord black truffle</name>
    <dbReference type="NCBI Taxonomy" id="656061"/>
    <lineage>
        <taxon>Eukaryota</taxon>
        <taxon>Fungi</taxon>
        <taxon>Dikarya</taxon>
        <taxon>Ascomycota</taxon>
        <taxon>Pezizomycotina</taxon>
        <taxon>Pezizomycetes</taxon>
        <taxon>Pezizales</taxon>
        <taxon>Tuberaceae</taxon>
        <taxon>Tuber</taxon>
    </lineage>
</organism>
<feature type="region of interest" description="Disordered" evidence="9">
    <location>
        <begin position="283"/>
        <end position="351"/>
    </location>
</feature>
<evidence type="ECO:0000256" key="2">
    <source>
        <dbReference type="ARBA" id="ARBA00007276"/>
    </source>
</evidence>
<feature type="compositionally biased region" description="Basic and acidic residues" evidence="9">
    <location>
        <begin position="409"/>
        <end position="420"/>
    </location>
</feature>
<dbReference type="InterPro" id="IPR040203">
    <property type="entry name" value="Sld2"/>
</dbReference>
<keyword evidence="11" id="KW-1185">Reference proteome</keyword>